<dbReference type="Proteomes" id="UP000327118">
    <property type="component" value="Unassembled WGS sequence"/>
</dbReference>
<feature type="region of interest" description="Disordered" evidence="1">
    <location>
        <begin position="388"/>
        <end position="415"/>
    </location>
</feature>
<accession>A0A5N6Z5P5</accession>
<sequence>MPRTRQLDMPIVLQDDGASATADTNEDKPGGLLALDTDSDEELIPHSHLVTQVTKFWLSSHGGIGCFAAGFHEVLTEIAAVTGTNIAVVDDLKGIQVSGNSAGDVGDALAKLTRIENPLSCLGNPKVGNMGIAPEAKATRYRIQNYSCLNQVALRRALIDQNGNSNIGVSQMFVTTSLSFDEESQSYKLPENLINPRSISNGPGKSRIWTNFTFQEVGKGDDFRQMEPTHPYLTAEKAKQVNEWVAEGNEIEAARERPEPPPSPPPESSDDTTLVPSVKKGPAIKTRRVIPPNPPNQSVPSITPATKPERAKTPDPVSRGNDAPIHRTRWKMIYGAELGNTGVQTGCPRPATPFELRDVADSFVKGPTPAAPKAQLPLIFDETKYGLTKSSHPPDNNSQNSLKAERKCDHLPSRVSKRPERNNLLIDVNVPATMGTNVLPTLRADQPALIPLCLNSSKIPDLECSSLESNSLSILHNNAEDLNGLVFGEECRSQNEPGRSALSQVAKPIRDGSISNQVQRLAMIEEAFLEQTRESIPTGEAPAYPVHFPGLRPDITTILTRRRLEELERGSKAEGEQPTDEVATREFHHIMNHKASKPGGKASTKALSKAKRQATLEDAWGMPKKPTKTQAAVALDSPDPSSNSMGAKITSSLHTTQGPVQQAQKVKGESDMSEYIKQLFEILNPTLEAVEYFPGSLSLEVQIGLALIPILPKTYREGLIPLNEWTQIMQPRTGVSAPTTKFIDRVTTSGLDVDHVVDLKTSKDEGKHRIFECEDKQYSIFYEFHCRSKADQLLIVVVDEQGKYSIKKPTEALGAVNVHFPGNIWDARVVVHGSTAYPINGDPEFEEAARYMVDHLWVQPDKSLIRLFTRLSKANHLTVEKVIMKRWTRHRYISSDDSSIIGTTTPDTLSSSGGRGDFATNSVGSKSAPKDTESDANSDHTESQDIWLQIMEVQDLVIASSSSDPQALRARCVSPNEMIRRGRQWYEVSLVSSTIEAILKTNADIEIGERTDDWCSTDLFGNDAILLHNSSPDCSVSASSPRPVATAIGAAGIGDLLRLTKVIVQRMDGVGFWNCGPCVDTARMSNVSSLHAPTIPPKAATSSMGAMVKVEQKSLDFDELESIQEVRSVGDTQTGKKSNSAFSTQKKEQMEKEYW</sequence>
<gene>
    <name evidence="2" type="ORF">BDV28DRAFT_135939</name>
</gene>
<feature type="compositionally biased region" description="Polar residues" evidence="1">
    <location>
        <begin position="388"/>
        <end position="402"/>
    </location>
</feature>
<protein>
    <submittedName>
        <fullName evidence="2">Uncharacterized protein</fullName>
    </submittedName>
</protein>
<feature type="region of interest" description="Disordered" evidence="1">
    <location>
        <begin position="1126"/>
        <end position="1155"/>
    </location>
</feature>
<evidence type="ECO:0000313" key="3">
    <source>
        <dbReference type="Proteomes" id="UP000327118"/>
    </source>
</evidence>
<dbReference type="OrthoDB" id="10265971at2759"/>
<feature type="compositionally biased region" description="Basic and acidic residues" evidence="1">
    <location>
        <begin position="1145"/>
        <end position="1155"/>
    </location>
</feature>
<organism evidence="2 3">
    <name type="scientific">Aspergillus coremiiformis</name>
    <dbReference type="NCBI Taxonomy" id="138285"/>
    <lineage>
        <taxon>Eukaryota</taxon>
        <taxon>Fungi</taxon>
        <taxon>Dikarya</taxon>
        <taxon>Ascomycota</taxon>
        <taxon>Pezizomycotina</taxon>
        <taxon>Eurotiomycetes</taxon>
        <taxon>Eurotiomycetidae</taxon>
        <taxon>Eurotiales</taxon>
        <taxon>Aspergillaceae</taxon>
        <taxon>Aspergillus</taxon>
        <taxon>Aspergillus subgen. Circumdati</taxon>
    </lineage>
</organism>
<feature type="compositionally biased region" description="Basic and acidic residues" evidence="1">
    <location>
        <begin position="928"/>
        <end position="941"/>
    </location>
</feature>
<reference evidence="3" key="1">
    <citation type="submission" date="2019-04" db="EMBL/GenBank/DDBJ databases">
        <title>Friends and foes A comparative genomics studyof 23 Aspergillus species from section Flavi.</title>
        <authorList>
            <consortium name="DOE Joint Genome Institute"/>
            <person name="Kjaerbolling I."/>
            <person name="Vesth T."/>
            <person name="Frisvad J.C."/>
            <person name="Nybo J.L."/>
            <person name="Theobald S."/>
            <person name="Kildgaard S."/>
            <person name="Isbrandt T."/>
            <person name="Kuo A."/>
            <person name="Sato A."/>
            <person name="Lyhne E.K."/>
            <person name="Kogle M.E."/>
            <person name="Wiebenga A."/>
            <person name="Kun R.S."/>
            <person name="Lubbers R.J."/>
            <person name="Makela M.R."/>
            <person name="Barry K."/>
            <person name="Chovatia M."/>
            <person name="Clum A."/>
            <person name="Daum C."/>
            <person name="Haridas S."/>
            <person name="He G."/>
            <person name="LaButti K."/>
            <person name="Lipzen A."/>
            <person name="Mondo S."/>
            <person name="Riley R."/>
            <person name="Salamov A."/>
            <person name="Simmons B.A."/>
            <person name="Magnuson J.K."/>
            <person name="Henrissat B."/>
            <person name="Mortensen U.H."/>
            <person name="Larsen T.O."/>
            <person name="Devries R.P."/>
            <person name="Grigoriev I.V."/>
            <person name="Machida M."/>
            <person name="Baker S.E."/>
            <person name="Andersen M.R."/>
        </authorList>
    </citation>
    <scope>NUCLEOTIDE SEQUENCE [LARGE SCALE GENOMIC DNA]</scope>
    <source>
        <strain evidence="3">CBS 553.77</strain>
    </source>
</reference>
<dbReference type="EMBL" id="ML739146">
    <property type="protein sequence ID" value="KAE8351999.1"/>
    <property type="molecule type" value="Genomic_DNA"/>
</dbReference>
<evidence type="ECO:0000256" key="1">
    <source>
        <dbReference type="SAM" id="MobiDB-lite"/>
    </source>
</evidence>
<feature type="region of interest" description="Disordered" evidence="1">
    <location>
        <begin position="903"/>
        <end position="941"/>
    </location>
</feature>
<feature type="compositionally biased region" description="Polar residues" evidence="1">
    <location>
        <begin position="1130"/>
        <end position="1144"/>
    </location>
</feature>
<proteinExistence type="predicted"/>
<dbReference type="AlphaFoldDB" id="A0A5N6Z5P5"/>
<keyword evidence="3" id="KW-1185">Reference proteome</keyword>
<feature type="region of interest" description="Disordered" evidence="1">
    <location>
        <begin position="252"/>
        <end position="323"/>
    </location>
</feature>
<feature type="compositionally biased region" description="Basic and acidic residues" evidence="1">
    <location>
        <begin position="403"/>
        <end position="415"/>
    </location>
</feature>
<evidence type="ECO:0000313" key="2">
    <source>
        <dbReference type="EMBL" id="KAE8351999.1"/>
    </source>
</evidence>
<name>A0A5N6Z5P5_9EURO</name>